<evidence type="ECO:0000313" key="2">
    <source>
        <dbReference type="EMBL" id="QDV33963.1"/>
    </source>
</evidence>
<gene>
    <name evidence="2" type="ORF">ElP_18440</name>
</gene>
<protein>
    <submittedName>
        <fullName evidence="2">Uncharacterized protein</fullName>
    </submittedName>
</protein>
<feature type="region of interest" description="Disordered" evidence="1">
    <location>
        <begin position="33"/>
        <end position="53"/>
    </location>
</feature>
<name>A0A518GZG4_9BACT</name>
<dbReference type="EMBL" id="CP036426">
    <property type="protein sequence ID" value="QDV33963.1"/>
    <property type="molecule type" value="Genomic_DNA"/>
</dbReference>
<dbReference type="Proteomes" id="UP000317835">
    <property type="component" value="Chromosome"/>
</dbReference>
<dbReference type="KEGG" id="tpla:ElP_18440"/>
<feature type="region of interest" description="Disordered" evidence="1">
    <location>
        <begin position="102"/>
        <end position="125"/>
    </location>
</feature>
<sequence>MRTRDEASTLHLPLAPAILAVLLAGCGGEPTRWDEAQAESRRAGPAVAEEATAGSELNEFFPEDEGTLDVVFTQEKPGFSQADLVDDGETVATLSIFDTTSNPEAAGKFADSDEELDGHPMAQSGSMGTALLVGDRYQVQVRSVDADFDRARREEWLRKFDLADLAAKP</sequence>
<evidence type="ECO:0000256" key="1">
    <source>
        <dbReference type="SAM" id="MobiDB-lite"/>
    </source>
</evidence>
<accession>A0A518GZG4</accession>
<evidence type="ECO:0000313" key="3">
    <source>
        <dbReference type="Proteomes" id="UP000317835"/>
    </source>
</evidence>
<organism evidence="2 3">
    <name type="scientific">Tautonia plasticadhaerens</name>
    <dbReference type="NCBI Taxonomy" id="2527974"/>
    <lineage>
        <taxon>Bacteria</taxon>
        <taxon>Pseudomonadati</taxon>
        <taxon>Planctomycetota</taxon>
        <taxon>Planctomycetia</taxon>
        <taxon>Isosphaerales</taxon>
        <taxon>Isosphaeraceae</taxon>
        <taxon>Tautonia</taxon>
    </lineage>
</organism>
<proteinExistence type="predicted"/>
<dbReference type="AlphaFoldDB" id="A0A518GZG4"/>
<keyword evidence="3" id="KW-1185">Reference proteome</keyword>
<feature type="compositionally biased region" description="Basic and acidic residues" evidence="1">
    <location>
        <begin position="33"/>
        <end position="42"/>
    </location>
</feature>
<dbReference type="RefSeq" id="WP_145268494.1">
    <property type="nucleotide sequence ID" value="NZ_CP036426.1"/>
</dbReference>
<reference evidence="2 3" key="1">
    <citation type="submission" date="2019-02" db="EMBL/GenBank/DDBJ databases">
        <title>Deep-cultivation of Planctomycetes and their phenomic and genomic characterization uncovers novel biology.</title>
        <authorList>
            <person name="Wiegand S."/>
            <person name="Jogler M."/>
            <person name="Boedeker C."/>
            <person name="Pinto D."/>
            <person name="Vollmers J."/>
            <person name="Rivas-Marin E."/>
            <person name="Kohn T."/>
            <person name="Peeters S.H."/>
            <person name="Heuer A."/>
            <person name="Rast P."/>
            <person name="Oberbeckmann S."/>
            <person name="Bunk B."/>
            <person name="Jeske O."/>
            <person name="Meyerdierks A."/>
            <person name="Storesund J.E."/>
            <person name="Kallscheuer N."/>
            <person name="Luecker S."/>
            <person name="Lage O.M."/>
            <person name="Pohl T."/>
            <person name="Merkel B.J."/>
            <person name="Hornburger P."/>
            <person name="Mueller R.-W."/>
            <person name="Bruemmer F."/>
            <person name="Labrenz M."/>
            <person name="Spormann A.M."/>
            <person name="Op den Camp H."/>
            <person name="Overmann J."/>
            <person name="Amann R."/>
            <person name="Jetten M.S.M."/>
            <person name="Mascher T."/>
            <person name="Medema M.H."/>
            <person name="Devos D.P."/>
            <person name="Kaster A.-K."/>
            <person name="Ovreas L."/>
            <person name="Rohde M."/>
            <person name="Galperin M.Y."/>
            <person name="Jogler C."/>
        </authorList>
    </citation>
    <scope>NUCLEOTIDE SEQUENCE [LARGE SCALE GENOMIC DNA]</scope>
    <source>
        <strain evidence="2 3">ElP</strain>
    </source>
</reference>
<dbReference type="OrthoDB" id="286705at2"/>
<dbReference type="PROSITE" id="PS51257">
    <property type="entry name" value="PROKAR_LIPOPROTEIN"/>
    <property type="match status" value="1"/>
</dbReference>